<comment type="caution">
    <text evidence="4">The sequence shown here is derived from an EMBL/GenBank/DDBJ whole genome shotgun (WGS) entry which is preliminary data.</text>
</comment>
<keyword evidence="2" id="KW-0472">Membrane</keyword>
<accession>A0A086J5X8</accession>
<dbReference type="AlphaFoldDB" id="A0A086J5X8"/>
<feature type="transmembrane region" description="Helical" evidence="2">
    <location>
        <begin position="63"/>
        <end position="82"/>
    </location>
</feature>
<dbReference type="Proteomes" id="UP000028838">
    <property type="component" value="Unassembled WGS sequence"/>
</dbReference>
<dbReference type="Gene3D" id="3.30.160.20">
    <property type="match status" value="1"/>
</dbReference>
<dbReference type="GO" id="GO:0003735">
    <property type="term" value="F:structural constituent of ribosome"/>
    <property type="evidence" value="ECO:0007669"/>
    <property type="project" value="UniProtKB-UniRule"/>
</dbReference>
<dbReference type="EMBL" id="AEYH02006525">
    <property type="protein sequence ID" value="KFG27546.1"/>
    <property type="molecule type" value="Genomic_DNA"/>
</dbReference>
<dbReference type="InterPro" id="IPR013810">
    <property type="entry name" value="Ribosomal_uS5_N"/>
</dbReference>
<sequence length="270" mass="33176">MMFLKKKTFFILNFNKFSKQYFKYNKNIIFNNLIKQLYNFLFYLYILKDFIFYKYFFFKNKTYWYLINIFLFLLNLNFLKLLNINITNSFNTISKIKKNISLYYIYIIKILLIFNYNLFLLFFYKTNKYNKILQKIIEIKKISKTKQKGRIRRFKVLLLIGAKNAWIGIGVSKDFYLQEAINKARFFAFKKIYFFYIILEKLFYYSNTIINKIKCIIIYKPIFYGIQVSFLIQIFLDLLGYNVLIVKIFKHTTKYTLINFFIKLLIDLTN</sequence>
<evidence type="ECO:0000256" key="2">
    <source>
        <dbReference type="SAM" id="Phobius"/>
    </source>
</evidence>
<dbReference type="VEuPathDB" id="ToxoDB:TGFOU_300606"/>
<dbReference type="OrthoDB" id="333209at2759"/>
<gene>
    <name evidence="4" type="ORF">TGFOU_300606</name>
</gene>
<keyword evidence="1" id="KW-0687">Ribonucleoprotein</keyword>
<reference evidence="4 5" key="1">
    <citation type="submission" date="2014-07" db="EMBL/GenBank/DDBJ databases">
        <authorList>
            <person name="Sibley D."/>
            <person name="Venepally P."/>
            <person name="Karamycheva S."/>
            <person name="Hadjithomas M."/>
            <person name="Khan A."/>
            <person name="Brunk B."/>
            <person name="Roos D."/>
            <person name="Caler E."/>
            <person name="Lorenzi H."/>
        </authorList>
    </citation>
    <scope>NUCLEOTIDE SEQUENCE [LARGE SCALE GENOMIC DNA]</scope>
    <source>
        <strain evidence="4 5">FOU</strain>
    </source>
</reference>
<evidence type="ECO:0000313" key="4">
    <source>
        <dbReference type="EMBL" id="KFG27546.1"/>
    </source>
</evidence>
<dbReference type="GO" id="GO:0005840">
    <property type="term" value="C:ribosome"/>
    <property type="evidence" value="ECO:0007669"/>
    <property type="project" value="UniProtKB-KW"/>
</dbReference>
<keyword evidence="2" id="KW-1133">Transmembrane helix</keyword>
<keyword evidence="1 4" id="KW-0689">Ribosomal protein</keyword>
<organism evidence="4 5">
    <name type="scientific">Toxoplasma gondii FOU</name>
    <dbReference type="NCBI Taxonomy" id="943167"/>
    <lineage>
        <taxon>Eukaryota</taxon>
        <taxon>Sar</taxon>
        <taxon>Alveolata</taxon>
        <taxon>Apicomplexa</taxon>
        <taxon>Conoidasida</taxon>
        <taxon>Coccidia</taxon>
        <taxon>Eucoccidiorida</taxon>
        <taxon>Eimeriorina</taxon>
        <taxon>Sarcocystidae</taxon>
        <taxon>Toxoplasma</taxon>
    </lineage>
</organism>
<dbReference type="PROSITE" id="PS50881">
    <property type="entry name" value="S5_DSRBD"/>
    <property type="match status" value="1"/>
</dbReference>
<protein>
    <submittedName>
        <fullName evidence="4">Putative ribosomal protein S5</fullName>
    </submittedName>
</protein>
<feature type="transmembrane region" description="Helical" evidence="2">
    <location>
        <begin position="192"/>
        <end position="210"/>
    </location>
</feature>
<dbReference type="SUPFAM" id="SSF54768">
    <property type="entry name" value="dsRNA-binding domain-like"/>
    <property type="match status" value="1"/>
</dbReference>
<dbReference type="GO" id="GO:0006412">
    <property type="term" value="P:translation"/>
    <property type="evidence" value="ECO:0007669"/>
    <property type="project" value="InterPro"/>
</dbReference>
<proteinExistence type="predicted"/>
<name>A0A086J5X8_TOXGO</name>
<feature type="domain" description="S5 DRBM" evidence="3">
    <location>
        <begin position="132"/>
        <end position="195"/>
    </location>
</feature>
<evidence type="ECO:0000256" key="1">
    <source>
        <dbReference type="PROSITE-ProRule" id="PRU00268"/>
    </source>
</evidence>
<dbReference type="Pfam" id="PF00333">
    <property type="entry name" value="Ribosomal_S5"/>
    <property type="match status" value="1"/>
</dbReference>
<evidence type="ECO:0000259" key="3">
    <source>
        <dbReference type="PROSITE" id="PS50881"/>
    </source>
</evidence>
<feature type="transmembrane region" description="Helical" evidence="2">
    <location>
        <begin position="222"/>
        <end position="244"/>
    </location>
</feature>
<feature type="transmembrane region" description="Helical" evidence="2">
    <location>
        <begin position="102"/>
        <end position="124"/>
    </location>
</feature>
<dbReference type="GO" id="GO:0003723">
    <property type="term" value="F:RNA binding"/>
    <property type="evidence" value="ECO:0007669"/>
    <property type="project" value="InterPro"/>
</dbReference>
<keyword evidence="2" id="KW-0812">Transmembrane</keyword>
<evidence type="ECO:0000313" key="5">
    <source>
        <dbReference type="Proteomes" id="UP000028838"/>
    </source>
</evidence>
<dbReference type="GO" id="GO:1990904">
    <property type="term" value="C:ribonucleoprotein complex"/>
    <property type="evidence" value="ECO:0007669"/>
    <property type="project" value="UniProtKB-UniRule"/>
</dbReference>